<comment type="caution">
    <text evidence="3">The sequence shown here is derived from an EMBL/GenBank/DDBJ whole genome shotgun (WGS) entry which is preliminary data.</text>
</comment>
<dbReference type="RefSeq" id="WP_036787301.1">
    <property type="nucleotide sequence ID" value="NZ_AVBG01000020.1"/>
</dbReference>
<evidence type="ECO:0000256" key="2">
    <source>
        <dbReference type="SAM" id="SignalP"/>
    </source>
</evidence>
<name>A0A0A2V855_9BACI</name>
<dbReference type="NCBIfam" id="TIGR04088">
    <property type="entry name" value="cognate_SipW"/>
    <property type="match status" value="1"/>
</dbReference>
<dbReference type="STRING" id="1385513.N780_09485"/>
<accession>A0A0A2V855</accession>
<dbReference type="Pfam" id="PF12389">
    <property type="entry name" value="Peptidase_M73"/>
    <property type="match status" value="1"/>
</dbReference>
<dbReference type="InterPro" id="IPR023833">
    <property type="entry name" value="Signal_pept_SipW-depend-type"/>
</dbReference>
<dbReference type="EMBL" id="AVBG01000020">
    <property type="protein sequence ID" value="KGP89870.1"/>
    <property type="molecule type" value="Genomic_DNA"/>
</dbReference>
<dbReference type="OrthoDB" id="2660939at2"/>
<feature type="signal peptide" evidence="2">
    <location>
        <begin position="1"/>
        <end position="27"/>
    </location>
</feature>
<evidence type="ECO:0000256" key="1">
    <source>
        <dbReference type="SAM" id="MobiDB-lite"/>
    </source>
</evidence>
<proteinExistence type="predicted"/>
<keyword evidence="2" id="KW-0732">Signal</keyword>
<gene>
    <name evidence="3" type="ORF">N780_09485</name>
</gene>
<evidence type="ECO:0008006" key="5">
    <source>
        <dbReference type="Google" id="ProtNLM"/>
    </source>
</evidence>
<feature type="region of interest" description="Disordered" evidence="1">
    <location>
        <begin position="151"/>
        <end position="171"/>
    </location>
</feature>
<dbReference type="eggNOG" id="ENOG50341GW">
    <property type="taxonomic scope" value="Bacteria"/>
</dbReference>
<dbReference type="InterPro" id="IPR022121">
    <property type="entry name" value="Peptidase_M73_camelysin"/>
</dbReference>
<organism evidence="3 4">
    <name type="scientific">Pontibacillus chungwhensis BH030062</name>
    <dbReference type="NCBI Taxonomy" id="1385513"/>
    <lineage>
        <taxon>Bacteria</taxon>
        <taxon>Bacillati</taxon>
        <taxon>Bacillota</taxon>
        <taxon>Bacilli</taxon>
        <taxon>Bacillales</taxon>
        <taxon>Bacillaceae</taxon>
        <taxon>Pontibacillus</taxon>
    </lineage>
</organism>
<dbReference type="AlphaFoldDB" id="A0A0A2V855"/>
<feature type="compositionally biased region" description="Low complexity" evidence="1">
    <location>
        <begin position="152"/>
        <end position="161"/>
    </location>
</feature>
<feature type="chain" id="PRO_5001995328" description="Cell division protein FtsN" evidence="2">
    <location>
        <begin position="28"/>
        <end position="224"/>
    </location>
</feature>
<dbReference type="Proteomes" id="UP000030153">
    <property type="component" value="Unassembled WGS sequence"/>
</dbReference>
<reference evidence="3 4" key="1">
    <citation type="submission" date="2013-08" db="EMBL/GenBank/DDBJ databases">
        <title>Genome of Pontibacillus chungwhensis.</title>
        <authorList>
            <person name="Wang Q."/>
            <person name="Wang G."/>
        </authorList>
    </citation>
    <scope>NUCLEOTIDE SEQUENCE [LARGE SCALE GENOMIC DNA]</scope>
    <source>
        <strain evidence="3 4">BH030062</strain>
    </source>
</reference>
<protein>
    <recommendedName>
        <fullName evidence="5">Cell division protein FtsN</fullName>
    </recommendedName>
</protein>
<evidence type="ECO:0000313" key="3">
    <source>
        <dbReference type="EMBL" id="KGP89870.1"/>
    </source>
</evidence>
<sequence>MSLKAKLAMGVMTGALGLSLVGGGTYAAFTDTESVSNTFAAGELDIKLKQQDGTTNLGSELFTTNLKNLKPGDSITKTIRVKNAGTLSVNQVFVKADYDDFVDGGANIDGDPDLGGENGPHAFADQIDVKITGKSGHVVYNNTLKHLKDNSSSDITDSTTNGALPAMPSKDTDPVTITLTFNGEADNTYMKDSMNINFHFEATQHAGTNFNDGDDINFLNGSQE</sequence>
<keyword evidence="4" id="KW-1185">Reference proteome</keyword>
<evidence type="ECO:0000313" key="4">
    <source>
        <dbReference type="Proteomes" id="UP000030153"/>
    </source>
</evidence>